<name>A0A9D1G6X0_9FIRM</name>
<organism evidence="1 2">
    <name type="scientific">Candidatus Caccosoma faecigallinarum</name>
    <dbReference type="NCBI Taxonomy" id="2840720"/>
    <lineage>
        <taxon>Bacteria</taxon>
        <taxon>Bacillati</taxon>
        <taxon>Bacillota</taxon>
        <taxon>Bacillota incertae sedis</taxon>
        <taxon>Candidatus Caccosoma</taxon>
    </lineage>
</organism>
<accession>A0A9D1G6X0</accession>
<dbReference type="Proteomes" id="UP000886893">
    <property type="component" value="Unassembled WGS sequence"/>
</dbReference>
<comment type="caution">
    <text evidence="1">The sequence shown here is derived from an EMBL/GenBank/DDBJ whole genome shotgun (WGS) entry which is preliminary data.</text>
</comment>
<evidence type="ECO:0000313" key="1">
    <source>
        <dbReference type="EMBL" id="HIT16816.1"/>
    </source>
</evidence>
<evidence type="ECO:0000313" key="2">
    <source>
        <dbReference type="Proteomes" id="UP000886893"/>
    </source>
</evidence>
<feature type="non-terminal residue" evidence="1">
    <location>
        <position position="1"/>
    </location>
</feature>
<dbReference type="EMBL" id="DVKI01000008">
    <property type="protein sequence ID" value="HIT16816.1"/>
    <property type="molecule type" value="Genomic_DNA"/>
</dbReference>
<sequence>RMNAFIGKRVPQYLTATLKLNEKFDINTAVNNISILLDTIIESIINDDDEMAFIKSFPNISVQLFENDLIDEKIKNHPMINWKQSLLK</sequence>
<proteinExistence type="predicted"/>
<gene>
    <name evidence="1" type="ORF">IAD04_00325</name>
</gene>
<reference evidence="1" key="2">
    <citation type="journal article" date="2021" name="PeerJ">
        <title>Extensive microbial diversity within the chicken gut microbiome revealed by metagenomics and culture.</title>
        <authorList>
            <person name="Gilroy R."/>
            <person name="Ravi A."/>
            <person name="Getino M."/>
            <person name="Pursley I."/>
            <person name="Horton D.L."/>
            <person name="Alikhan N.F."/>
            <person name="Baker D."/>
            <person name="Gharbi K."/>
            <person name="Hall N."/>
            <person name="Watson M."/>
            <person name="Adriaenssens E.M."/>
            <person name="Foster-Nyarko E."/>
            <person name="Jarju S."/>
            <person name="Secka A."/>
            <person name="Antonio M."/>
            <person name="Oren A."/>
            <person name="Chaudhuri R.R."/>
            <person name="La Ragione R."/>
            <person name="Hildebrand F."/>
            <person name="Pallen M.J."/>
        </authorList>
    </citation>
    <scope>NUCLEOTIDE SEQUENCE</scope>
    <source>
        <strain evidence="1">14508</strain>
    </source>
</reference>
<reference evidence="1" key="1">
    <citation type="submission" date="2020-10" db="EMBL/GenBank/DDBJ databases">
        <authorList>
            <person name="Gilroy R."/>
        </authorList>
    </citation>
    <scope>NUCLEOTIDE SEQUENCE</scope>
    <source>
        <strain evidence="1">14508</strain>
    </source>
</reference>
<protein>
    <submittedName>
        <fullName evidence="1">Uncharacterized protein</fullName>
    </submittedName>
</protein>
<dbReference type="AlphaFoldDB" id="A0A9D1G6X0"/>